<dbReference type="InterPro" id="IPR014017">
    <property type="entry name" value="DNA_helicase_UvrD-like_C"/>
</dbReference>
<comment type="caution">
    <text evidence="13">The sequence shown here is derived from an EMBL/GenBank/DDBJ whole genome shotgun (WGS) entry which is preliminary data.</text>
</comment>
<evidence type="ECO:0000256" key="8">
    <source>
        <dbReference type="ARBA" id="ARBA00034923"/>
    </source>
</evidence>
<dbReference type="Gene3D" id="3.40.50.300">
    <property type="entry name" value="P-loop containing nucleotide triphosphate hydrolases"/>
    <property type="match status" value="3"/>
</dbReference>
<name>A0A2S5R909_9PROT</name>
<comment type="catalytic activity">
    <reaction evidence="9">
        <text>ATP + H2O = ADP + phosphate + H(+)</text>
        <dbReference type="Rhea" id="RHEA:13065"/>
        <dbReference type="ChEBI" id="CHEBI:15377"/>
        <dbReference type="ChEBI" id="CHEBI:15378"/>
        <dbReference type="ChEBI" id="CHEBI:30616"/>
        <dbReference type="ChEBI" id="CHEBI:43474"/>
        <dbReference type="ChEBI" id="CHEBI:456216"/>
        <dbReference type="EC" id="5.6.2.4"/>
    </reaction>
</comment>
<evidence type="ECO:0000256" key="2">
    <source>
        <dbReference type="ARBA" id="ARBA00022801"/>
    </source>
</evidence>
<evidence type="ECO:0000256" key="7">
    <source>
        <dbReference type="ARBA" id="ARBA00034808"/>
    </source>
</evidence>
<evidence type="ECO:0000256" key="3">
    <source>
        <dbReference type="ARBA" id="ARBA00022806"/>
    </source>
</evidence>
<dbReference type="PROSITE" id="PS51198">
    <property type="entry name" value="UVRD_HELICASE_ATP_BIND"/>
    <property type="match status" value="1"/>
</dbReference>
<dbReference type="InterPro" id="IPR000212">
    <property type="entry name" value="DNA_helicase_UvrD/REP"/>
</dbReference>
<dbReference type="RefSeq" id="WP_104206937.1">
    <property type="nucleotide sequence ID" value="NZ_PHHC01000087.1"/>
</dbReference>
<dbReference type="EC" id="5.6.2.4" evidence="7"/>
<dbReference type="InterPro" id="IPR027417">
    <property type="entry name" value="P-loop_NTPase"/>
</dbReference>
<dbReference type="SUPFAM" id="SSF52540">
    <property type="entry name" value="P-loop containing nucleoside triphosphate hydrolases"/>
    <property type="match status" value="1"/>
</dbReference>
<evidence type="ECO:0000256" key="5">
    <source>
        <dbReference type="ARBA" id="ARBA00023235"/>
    </source>
</evidence>
<reference evidence="13 14" key="1">
    <citation type="submission" date="2017-11" db="EMBL/GenBank/DDBJ databases">
        <title>Comparative genomic analysis of Holospora spp., intranuclear symbionts of paramecia.</title>
        <authorList>
            <person name="Garushyants S.K."/>
            <person name="Beliavskaya A."/>
            <person name="Malko D.B."/>
            <person name="Logacheva M.D."/>
            <person name="Rautian M.S."/>
            <person name="Gelfand M.S."/>
        </authorList>
    </citation>
    <scope>NUCLEOTIDE SEQUENCE [LARGE SCALE GENOMIC DNA]</scope>
    <source>
        <strain evidence="14">02AZ16</strain>
    </source>
</reference>
<dbReference type="PROSITE" id="PS51217">
    <property type="entry name" value="UVRD_HELICASE_CTER"/>
    <property type="match status" value="1"/>
</dbReference>
<dbReference type="GO" id="GO:0000725">
    <property type="term" value="P:recombinational repair"/>
    <property type="evidence" value="ECO:0007669"/>
    <property type="project" value="TreeGrafter"/>
</dbReference>
<sequence>MLTQAQYSAINPHHHVWVHASAGTGKTFVLTYRLLRLLLEGVRPERIVALTFTQHAGKEMMQRLYSLLEDIMCSQEQCKEILETCIGHAPNLDQIQRAQKLWSQILDTSLNIQTLHSFCQTILHTFPLEAGLPGTFKILDEHQGLTVWYQQQERVFSVFYPASLEVQSALRRLAARYTLNQITLHLKALWHRASDVIFPTQHSRPPQASPPPVLCPNRLAQLIEYLGPQYSVKLKGLNFSWDHPHYQAFFLTQQGMPRKKLLPNKVPSYLKEWLEEAQKNLWCTLRHERHFSAWQDTQDFCQIFSEIYHHYTQYKKERGLLDFSDLLHKTIDLLQNPHYMGWVYSQLDQKIHHVLVDEAQDTSPAQWKILSLLSEIWNTHPQKTFFVVGDPKQCIYGFQGADLDQFYKTKKHFQACLEQNGISFYSVHLTHSFRSYSCILNVINEVFRTDHAMDFKPHTAPSHRQGGLVELLPLLEPPAGKSSGTFIAHMWVQRIQNWISQEIVLQCTGRSIKKEDILILVSKRCSLYEAFSRALSSKKLWIRETSKKSLKDTLLVQDILALIRWLLAPQDDWSLVHLFKSPLFGVSEADLLAVEIFHRNKKSLWEHLESRKIEPWSTYVETLAQWKKVFFQTTPFQFMHWWIYTPWLRARYTAWPNAMAILDKILALLFNFCQEQGKGWSQWIEMLSLDTLTFKHSTEKGVGLLTIHSAKGLESPVVIIPDLSMDVRGKDSFVYTPEGPWKLNVLTDNEDPWYKHYARRQDEEHRRILYVAMTRAQERLYCSSLKDSQPYQDIHSALLKLGVSVQWDLDIGTTKGKRVLRYG</sequence>
<dbReference type="OrthoDB" id="9810135at2"/>
<dbReference type="PANTHER" id="PTHR11070:SF2">
    <property type="entry name" value="ATP-DEPENDENT DNA HELICASE SRS2"/>
    <property type="match status" value="1"/>
</dbReference>
<proteinExistence type="predicted"/>
<evidence type="ECO:0000313" key="14">
    <source>
        <dbReference type="Proteomes" id="UP000239425"/>
    </source>
</evidence>
<dbReference type="GO" id="GO:0003677">
    <property type="term" value="F:DNA binding"/>
    <property type="evidence" value="ECO:0007669"/>
    <property type="project" value="InterPro"/>
</dbReference>
<keyword evidence="5" id="KW-0413">Isomerase</keyword>
<evidence type="ECO:0000256" key="9">
    <source>
        <dbReference type="ARBA" id="ARBA00048988"/>
    </source>
</evidence>
<evidence type="ECO:0000259" key="11">
    <source>
        <dbReference type="PROSITE" id="PS51198"/>
    </source>
</evidence>
<dbReference type="EMBL" id="PHHC01000087">
    <property type="protein sequence ID" value="PPE03615.1"/>
    <property type="molecule type" value="Genomic_DNA"/>
</dbReference>
<dbReference type="GO" id="GO:0005524">
    <property type="term" value="F:ATP binding"/>
    <property type="evidence" value="ECO:0007669"/>
    <property type="project" value="UniProtKB-UniRule"/>
</dbReference>
<evidence type="ECO:0000259" key="12">
    <source>
        <dbReference type="PROSITE" id="PS51217"/>
    </source>
</evidence>
<feature type="domain" description="UvrD-like helicase ATP-binding" evidence="11">
    <location>
        <begin position="1"/>
        <end position="436"/>
    </location>
</feature>
<keyword evidence="3 10" id="KW-0347">Helicase</keyword>
<accession>A0A2S5R909</accession>
<evidence type="ECO:0000256" key="10">
    <source>
        <dbReference type="PROSITE-ProRule" id="PRU00560"/>
    </source>
</evidence>
<dbReference type="PANTHER" id="PTHR11070">
    <property type="entry name" value="UVRD / RECB / PCRA DNA HELICASE FAMILY MEMBER"/>
    <property type="match status" value="1"/>
</dbReference>
<keyword evidence="14" id="KW-1185">Reference proteome</keyword>
<keyword evidence="1 10" id="KW-0547">Nucleotide-binding</keyword>
<dbReference type="GO" id="GO:0005829">
    <property type="term" value="C:cytosol"/>
    <property type="evidence" value="ECO:0007669"/>
    <property type="project" value="TreeGrafter"/>
</dbReference>
<dbReference type="Pfam" id="PF13361">
    <property type="entry name" value="UvrD_C"/>
    <property type="match status" value="1"/>
</dbReference>
<dbReference type="GO" id="GO:0043138">
    <property type="term" value="F:3'-5' DNA helicase activity"/>
    <property type="evidence" value="ECO:0007669"/>
    <property type="project" value="UniProtKB-EC"/>
</dbReference>
<dbReference type="Gene3D" id="1.10.486.10">
    <property type="entry name" value="PCRA, domain 4"/>
    <property type="match status" value="1"/>
</dbReference>
<dbReference type="GO" id="GO:0016887">
    <property type="term" value="F:ATP hydrolysis activity"/>
    <property type="evidence" value="ECO:0007669"/>
    <property type="project" value="RHEA"/>
</dbReference>
<evidence type="ECO:0000256" key="6">
    <source>
        <dbReference type="ARBA" id="ARBA00034617"/>
    </source>
</evidence>
<keyword evidence="2 10" id="KW-0378">Hydrolase</keyword>
<organism evidence="13 14">
    <name type="scientific">Holospora curviuscula</name>
    <dbReference type="NCBI Taxonomy" id="1082868"/>
    <lineage>
        <taxon>Bacteria</taxon>
        <taxon>Pseudomonadati</taxon>
        <taxon>Pseudomonadota</taxon>
        <taxon>Alphaproteobacteria</taxon>
        <taxon>Holosporales</taxon>
        <taxon>Holosporaceae</taxon>
        <taxon>Holospora</taxon>
    </lineage>
</organism>
<comment type="catalytic activity">
    <reaction evidence="6">
        <text>Couples ATP hydrolysis with the unwinding of duplex DNA by translocating in the 3'-5' direction.</text>
        <dbReference type="EC" id="5.6.2.4"/>
    </reaction>
</comment>
<dbReference type="AlphaFoldDB" id="A0A2S5R909"/>
<keyword evidence="4 10" id="KW-0067">ATP-binding</keyword>
<evidence type="ECO:0000256" key="1">
    <source>
        <dbReference type="ARBA" id="ARBA00022741"/>
    </source>
</evidence>
<feature type="binding site" evidence="10">
    <location>
        <begin position="20"/>
        <end position="27"/>
    </location>
    <ligand>
        <name>ATP</name>
        <dbReference type="ChEBI" id="CHEBI:30616"/>
    </ligand>
</feature>
<dbReference type="InterPro" id="IPR014016">
    <property type="entry name" value="UvrD-like_ATP-bd"/>
</dbReference>
<gene>
    <name evidence="13" type="ORF">HCUR_00925</name>
</gene>
<evidence type="ECO:0000313" key="13">
    <source>
        <dbReference type="EMBL" id="PPE03615.1"/>
    </source>
</evidence>
<dbReference type="Pfam" id="PF00580">
    <property type="entry name" value="UvrD-helicase"/>
    <property type="match status" value="1"/>
</dbReference>
<dbReference type="GO" id="GO:0033202">
    <property type="term" value="C:DNA helicase complex"/>
    <property type="evidence" value="ECO:0007669"/>
    <property type="project" value="TreeGrafter"/>
</dbReference>
<dbReference type="Proteomes" id="UP000239425">
    <property type="component" value="Unassembled WGS sequence"/>
</dbReference>
<feature type="domain" description="UvrD-like helicase C-terminal" evidence="12">
    <location>
        <begin position="437"/>
        <end position="712"/>
    </location>
</feature>
<protein>
    <recommendedName>
        <fullName evidence="7">DNA 3'-5' helicase</fullName>
        <ecNumber evidence="7">5.6.2.4</ecNumber>
    </recommendedName>
    <alternativeName>
        <fullName evidence="8">DNA 3'-5' helicase II</fullName>
    </alternativeName>
</protein>
<evidence type="ECO:0000256" key="4">
    <source>
        <dbReference type="ARBA" id="ARBA00022840"/>
    </source>
</evidence>